<sequence>MIQTQQASYLTRCEHQLNNKEHLTGERPATDKTHRIPSDYQNSPGDPITWLPEPNSQLISKKFPGCSCP</sequence>
<reference evidence="2" key="1">
    <citation type="submission" date="2014-09" db="EMBL/GenBank/DDBJ databases">
        <authorList>
            <person name="Magalhaes I.L.F."/>
            <person name="Oliveira U."/>
            <person name="Santos F.R."/>
            <person name="Vidigal T.H.D.A."/>
            <person name="Brescovit A.D."/>
            <person name="Santos A.J."/>
        </authorList>
    </citation>
    <scope>NUCLEOTIDE SEQUENCE</scope>
    <source>
        <tissue evidence="2">Shoot tissue taken approximately 20 cm above the soil surface</tissue>
    </source>
</reference>
<evidence type="ECO:0000256" key="1">
    <source>
        <dbReference type="SAM" id="MobiDB-lite"/>
    </source>
</evidence>
<feature type="compositionally biased region" description="Basic and acidic residues" evidence="1">
    <location>
        <begin position="18"/>
        <end position="37"/>
    </location>
</feature>
<dbReference type="EMBL" id="GBRH01174058">
    <property type="protein sequence ID" value="JAE23838.1"/>
    <property type="molecule type" value="Transcribed_RNA"/>
</dbReference>
<evidence type="ECO:0000313" key="2">
    <source>
        <dbReference type="EMBL" id="JAE23838.1"/>
    </source>
</evidence>
<organism evidence="2">
    <name type="scientific">Arundo donax</name>
    <name type="common">Giant reed</name>
    <name type="synonym">Donax arundinaceus</name>
    <dbReference type="NCBI Taxonomy" id="35708"/>
    <lineage>
        <taxon>Eukaryota</taxon>
        <taxon>Viridiplantae</taxon>
        <taxon>Streptophyta</taxon>
        <taxon>Embryophyta</taxon>
        <taxon>Tracheophyta</taxon>
        <taxon>Spermatophyta</taxon>
        <taxon>Magnoliopsida</taxon>
        <taxon>Liliopsida</taxon>
        <taxon>Poales</taxon>
        <taxon>Poaceae</taxon>
        <taxon>PACMAD clade</taxon>
        <taxon>Arundinoideae</taxon>
        <taxon>Arundineae</taxon>
        <taxon>Arundo</taxon>
    </lineage>
</organism>
<name>A0A0A9GTF2_ARUDO</name>
<accession>A0A0A9GTF2</accession>
<protein>
    <submittedName>
        <fullName evidence="2">Uncharacterized protein</fullName>
    </submittedName>
</protein>
<dbReference type="AlphaFoldDB" id="A0A0A9GTF2"/>
<feature type="region of interest" description="Disordered" evidence="1">
    <location>
        <begin position="18"/>
        <end position="54"/>
    </location>
</feature>
<reference evidence="2" key="2">
    <citation type="journal article" date="2015" name="Data Brief">
        <title>Shoot transcriptome of the giant reed, Arundo donax.</title>
        <authorList>
            <person name="Barrero R.A."/>
            <person name="Guerrero F.D."/>
            <person name="Moolhuijzen P."/>
            <person name="Goolsby J.A."/>
            <person name="Tidwell J."/>
            <person name="Bellgard S.E."/>
            <person name="Bellgard M.I."/>
        </authorList>
    </citation>
    <scope>NUCLEOTIDE SEQUENCE</scope>
    <source>
        <tissue evidence="2">Shoot tissue taken approximately 20 cm above the soil surface</tissue>
    </source>
</reference>
<proteinExistence type="predicted"/>